<proteinExistence type="predicted"/>
<feature type="compositionally biased region" description="Low complexity" evidence="1">
    <location>
        <begin position="382"/>
        <end position="392"/>
    </location>
</feature>
<dbReference type="Proteomes" id="UP000298327">
    <property type="component" value="Unassembled WGS sequence"/>
</dbReference>
<comment type="caution">
    <text evidence="2">The sequence shown here is derived from an EMBL/GenBank/DDBJ whole genome shotgun (WGS) entry which is preliminary data.</text>
</comment>
<dbReference type="AlphaFoldDB" id="A0A4Y9YUW3"/>
<evidence type="ECO:0000313" key="3">
    <source>
        <dbReference type="Proteomes" id="UP000298327"/>
    </source>
</evidence>
<evidence type="ECO:0000256" key="1">
    <source>
        <dbReference type="SAM" id="MobiDB-lite"/>
    </source>
</evidence>
<protein>
    <submittedName>
        <fullName evidence="2">Uncharacterized protein</fullName>
    </submittedName>
</protein>
<keyword evidence="3" id="KW-1185">Reference proteome</keyword>
<sequence length="721" mass="80514">MSRYWDIYEKELRRLGHGLPVWQAEPFGPKDEVHVGDVGYMEYVSLHFSLRVAINVISRSSSKGRFRRVFNAFYGDTRSDTPRRMEEDEDIITIDASHSSASFRPATWESGLPNCYGVPANHVPWVMPAHEFGLHGYLYRGTHSGSHCTVTEASPRAGVDPTPSVPGLEVGASVSFTSERQRGAALILRTDAESREVPEDLFKGWSGPLWESWREFTSSCDAHYQHGDHLRLVYGHTKAAAWTAIAAEHNQRSGKLAFDIDLPAIGSGGLDFRREEIATTSPYINHGPRALRLQTEAGGNHPTSSATARLQLKDLKINQTVFIRRINGGGKSSLKRLRDIFALKAGRQEQGTTTASGPVQKASDKQSQSPLSRFKTEKRGSVDTSDGTDSDSLFSPTLAAGGDLSSTEFDMDPLDELLLHVLEAEEDAECAVVSDDDINALFNQFSVLRDDSPQPEDMTELIKELRPATASGYNGVASATTDRPSSYPDHRQSRAVPAHIRAIPAHPQYIPGTSAISYPSQVRTVHPVLHVSEDPLRSTIADARKSYWSKMLEKSFTLLSLSYSNAGIKTYRTKIENLQHQLSVMLRETEKFLDILSREDIYFIGEERKAILFLDNTALITILLCQNLLVVWRDKLETQSINAFSQIIGTYQSVYTKMIPEPSVDLYDLKDPKKTGLPKSHLMPPITDIMKTLEKQMNFNELEIGDLVRSRREARIPIERL</sequence>
<gene>
    <name evidence="2" type="ORF">EVG20_g4724</name>
</gene>
<organism evidence="2 3">
    <name type="scientific">Dentipellis fragilis</name>
    <dbReference type="NCBI Taxonomy" id="205917"/>
    <lineage>
        <taxon>Eukaryota</taxon>
        <taxon>Fungi</taxon>
        <taxon>Dikarya</taxon>
        <taxon>Basidiomycota</taxon>
        <taxon>Agaricomycotina</taxon>
        <taxon>Agaricomycetes</taxon>
        <taxon>Russulales</taxon>
        <taxon>Hericiaceae</taxon>
        <taxon>Dentipellis</taxon>
    </lineage>
</organism>
<accession>A0A4Y9YUW3</accession>
<dbReference type="OrthoDB" id="3222453at2759"/>
<feature type="region of interest" description="Disordered" evidence="1">
    <location>
        <begin position="348"/>
        <end position="406"/>
    </location>
</feature>
<feature type="region of interest" description="Disordered" evidence="1">
    <location>
        <begin position="472"/>
        <end position="491"/>
    </location>
</feature>
<evidence type="ECO:0000313" key="2">
    <source>
        <dbReference type="EMBL" id="TFY66366.1"/>
    </source>
</evidence>
<dbReference type="EMBL" id="SEOQ01000254">
    <property type="protein sequence ID" value="TFY66366.1"/>
    <property type="molecule type" value="Genomic_DNA"/>
</dbReference>
<reference evidence="2 3" key="1">
    <citation type="submission" date="2019-02" db="EMBL/GenBank/DDBJ databases">
        <title>Genome sequencing of the rare red list fungi Dentipellis fragilis.</title>
        <authorList>
            <person name="Buettner E."/>
            <person name="Kellner H."/>
        </authorList>
    </citation>
    <scope>NUCLEOTIDE SEQUENCE [LARGE SCALE GENOMIC DNA]</scope>
    <source>
        <strain evidence="2 3">DSM 105465</strain>
    </source>
</reference>
<name>A0A4Y9YUW3_9AGAM</name>